<feature type="domain" description="HTH lysR-type" evidence="5">
    <location>
        <begin position="5"/>
        <end position="62"/>
    </location>
</feature>
<dbReference type="InterPro" id="IPR058163">
    <property type="entry name" value="LysR-type_TF_proteobact-type"/>
</dbReference>
<dbReference type="InterPro" id="IPR036388">
    <property type="entry name" value="WH-like_DNA-bd_sf"/>
</dbReference>
<dbReference type="GO" id="GO:0003700">
    <property type="term" value="F:DNA-binding transcription factor activity"/>
    <property type="evidence" value="ECO:0007669"/>
    <property type="project" value="InterPro"/>
</dbReference>
<dbReference type="SUPFAM" id="SSF46785">
    <property type="entry name" value="Winged helix' DNA-binding domain"/>
    <property type="match status" value="1"/>
</dbReference>
<dbReference type="PANTHER" id="PTHR30537">
    <property type="entry name" value="HTH-TYPE TRANSCRIPTIONAL REGULATOR"/>
    <property type="match status" value="1"/>
</dbReference>
<dbReference type="KEGG" id="mico:GDR74_15540"/>
<reference evidence="6 7" key="1">
    <citation type="submission" date="2019-10" db="EMBL/GenBank/DDBJ databases">
        <title>Isolation, Identification of Microvirga thermotolerans HR1, a novel thermophilic bacterium and Comparative Genomics of the genus Microvirga.</title>
        <authorList>
            <person name="Li J."/>
            <person name="Zhang W."/>
            <person name="Lin M."/>
            <person name="Wang J."/>
        </authorList>
    </citation>
    <scope>NUCLEOTIDE SEQUENCE [LARGE SCALE GENOMIC DNA]</scope>
    <source>
        <strain evidence="6 7">HR1</strain>
    </source>
</reference>
<organism evidence="6 7">
    <name type="scientific">Microvirga thermotolerans</name>
    <dbReference type="NCBI Taxonomy" id="2651334"/>
    <lineage>
        <taxon>Bacteria</taxon>
        <taxon>Pseudomonadati</taxon>
        <taxon>Pseudomonadota</taxon>
        <taxon>Alphaproteobacteria</taxon>
        <taxon>Hyphomicrobiales</taxon>
        <taxon>Methylobacteriaceae</taxon>
        <taxon>Microvirga</taxon>
    </lineage>
</organism>
<dbReference type="SUPFAM" id="SSF53850">
    <property type="entry name" value="Periplasmic binding protein-like II"/>
    <property type="match status" value="1"/>
</dbReference>
<dbReference type="PROSITE" id="PS50931">
    <property type="entry name" value="HTH_LYSR"/>
    <property type="match status" value="1"/>
</dbReference>
<evidence type="ECO:0000256" key="2">
    <source>
        <dbReference type="ARBA" id="ARBA00023015"/>
    </source>
</evidence>
<accession>A0A5P9JXE0</accession>
<keyword evidence="2" id="KW-0805">Transcription regulation</keyword>
<dbReference type="InterPro" id="IPR000847">
    <property type="entry name" value="LysR_HTH_N"/>
</dbReference>
<dbReference type="Proteomes" id="UP000325614">
    <property type="component" value="Chromosome"/>
</dbReference>
<evidence type="ECO:0000313" key="7">
    <source>
        <dbReference type="Proteomes" id="UP000325614"/>
    </source>
</evidence>
<dbReference type="RefSeq" id="WP_152587146.1">
    <property type="nucleotide sequence ID" value="NZ_CP045423.1"/>
</dbReference>
<evidence type="ECO:0000313" key="6">
    <source>
        <dbReference type="EMBL" id="QFU17512.1"/>
    </source>
</evidence>
<dbReference type="GO" id="GO:0006351">
    <property type="term" value="P:DNA-templated transcription"/>
    <property type="evidence" value="ECO:0007669"/>
    <property type="project" value="TreeGrafter"/>
</dbReference>
<evidence type="ECO:0000256" key="3">
    <source>
        <dbReference type="ARBA" id="ARBA00023125"/>
    </source>
</evidence>
<sequence>MIRLPSLSALRAFEAVGRTKSVRAAGEELSVSPTVVSRHLQNLQAELGVDLVEPRGRGLALTPAGEAFHEQVAQAFDLLRQAVRNVRPAHRESLNVWCMPGIANRRLLPRLPELQDRLEGVEIILQPTLSRPDLSRDEADAEIVYLREPEPSRHLRSELIARPRVFPVASPAFLARYPRLKAPSDLLAVPLIHEESTEQWEEWFRSIGLAAVPPLRGPRLWHAHLAVEAARLGQGVALANRFLAGEDLAAGRLVEVVSSDVRLGGYYLVAPTGRWRDPAIGALRNWVKSSLSDETGTDAFNASVTTNS</sequence>
<evidence type="ECO:0000259" key="5">
    <source>
        <dbReference type="PROSITE" id="PS50931"/>
    </source>
</evidence>
<dbReference type="PANTHER" id="PTHR30537:SF74">
    <property type="entry name" value="HTH-TYPE TRANSCRIPTIONAL REGULATOR TRPI"/>
    <property type="match status" value="1"/>
</dbReference>
<proteinExistence type="inferred from homology"/>
<keyword evidence="3" id="KW-0238">DNA-binding</keyword>
<evidence type="ECO:0000256" key="4">
    <source>
        <dbReference type="ARBA" id="ARBA00023163"/>
    </source>
</evidence>
<gene>
    <name evidence="6" type="ORF">GDR74_15540</name>
</gene>
<protein>
    <submittedName>
        <fullName evidence="6">LysR family transcriptional regulator</fullName>
    </submittedName>
</protein>
<keyword evidence="4" id="KW-0804">Transcription</keyword>
<dbReference type="EMBL" id="CP045423">
    <property type="protein sequence ID" value="QFU17512.1"/>
    <property type="molecule type" value="Genomic_DNA"/>
</dbReference>
<dbReference type="InterPro" id="IPR005119">
    <property type="entry name" value="LysR_subst-bd"/>
</dbReference>
<name>A0A5P9JXE0_9HYPH</name>
<dbReference type="InterPro" id="IPR036390">
    <property type="entry name" value="WH_DNA-bd_sf"/>
</dbReference>
<dbReference type="Pfam" id="PF03466">
    <property type="entry name" value="LysR_substrate"/>
    <property type="match status" value="1"/>
</dbReference>
<dbReference type="Pfam" id="PF00126">
    <property type="entry name" value="HTH_1"/>
    <property type="match status" value="1"/>
</dbReference>
<dbReference type="GO" id="GO:0043565">
    <property type="term" value="F:sequence-specific DNA binding"/>
    <property type="evidence" value="ECO:0007669"/>
    <property type="project" value="TreeGrafter"/>
</dbReference>
<dbReference type="CDD" id="cd08432">
    <property type="entry name" value="PBP2_GcdR_TrpI_HvrB_AmpR_like"/>
    <property type="match status" value="1"/>
</dbReference>
<evidence type="ECO:0000256" key="1">
    <source>
        <dbReference type="ARBA" id="ARBA00009437"/>
    </source>
</evidence>
<dbReference type="AlphaFoldDB" id="A0A5P9JXE0"/>
<keyword evidence="7" id="KW-1185">Reference proteome</keyword>
<dbReference type="Gene3D" id="3.40.190.10">
    <property type="entry name" value="Periplasmic binding protein-like II"/>
    <property type="match status" value="2"/>
</dbReference>
<dbReference type="Gene3D" id="1.10.10.10">
    <property type="entry name" value="Winged helix-like DNA-binding domain superfamily/Winged helix DNA-binding domain"/>
    <property type="match status" value="1"/>
</dbReference>
<comment type="similarity">
    <text evidence="1">Belongs to the LysR transcriptional regulatory family.</text>
</comment>